<feature type="region of interest" description="Disordered" evidence="1">
    <location>
        <begin position="1"/>
        <end position="21"/>
    </location>
</feature>
<organism evidence="2 3">
    <name type="scientific">Pisum sativum</name>
    <name type="common">Garden pea</name>
    <name type="synonym">Lathyrus oleraceus</name>
    <dbReference type="NCBI Taxonomy" id="3888"/>
    <lineage>
        <taxon>Eukaryota</taxon>
        <taxon>Viridiplantae</taxon>
        <taxon>Streptophyta</taxon>
        <taxon>Embryophyta</taxon>
        <taxon>Tracheophyta</taxon>
        <taxon>Spermatophyta</taxon>
        <taxon>Magnoliopsida</taxon>
        <taxon>eudicotyledons</taxon>
        <taxon>Gunneridae</taxon>
        <taxon>Pentapetalae</taxon>
        <taxon>rosids</taxon>
        <taxon>fabids</taxon>
        <taxon>Fabales</taxon>
        <taxon>Fabaceae</taxon>
        <taxon>Papilionoideae</taxon>
        <taxon>50 kb inversion clade</taxon>
        <taxon>NPAAA clade</taxon>
        <taxon>Hologalegina</taxon>
        <taxon>IRL clade</taxon>
        <taxon>Fabeae</taxon>
        <taxon>Lathyrus</taxon>
    </lineage>
</organism>
<dbReference type="AlphaFoldDB" id="A0A9D5AQN4"/>
<dbReference type="EMBL" id="JAMSHJ010000004">
    <property type="protein sequence ID" value="KAI5420892.1"/>
    <property type="molecule type" value="Genomic_DNA"/>
</dbReference>
<dbReference type="SUPFAM" id="SSF50630">
    <property type="entry name" value="Acid proteases"/>
    <property type="match status" value="1"/>
</dbReference>
<dbReference type="Proteomes" id="UP001058974">
    <property type="component" value="Chromosome 4"/>
</dbReference>
<dbReference type="InterPro" id="IPR001969">
    <property type="entry name" value="Aspartic_peptidase_AS"/>
</dbReference>
<accession>A0A9D5AQN4</accession>
<dbReference type="GO" id="GO:0006508">
    <property type="term" value="P:proteolysis"/>
    <property type="evidence" value="ECO:0007669"/>
    <property type="project" value="InterPro"/>
</dbReference>
<proteinExistence type="predicted"/>
<evidence type="ECO:0000313" key="3">
    <source>
        <dbReference type="Proteomes" id="UP001058974"/>
    </source>
</evidence>
<dbReference type="CDD" id="cd00303">
    <property type="entry name" value="retropepsin_like"/>
    <property type="match status" value="1"/>
</dbReference>
<dbReference type="GO" id="GO:0004190">
    <property type="term" value="F:aspartic-type endopeptidase activity"/>
    <property type="evidence" value="ECO:0007669"/>
    <property type="project" value="InterPro"/>
</dbReference>
<feature type="compositionally biased region" description="Polar residues" evidence="1">
    <location>
        <begin position="1"/>
        <end position="12"/>
    </location>
</feature>
<reference evidence="2 3" key="1">
    <citation type="journal article" date="2022" name="Nat. Genet.">
        <title>Improved pea reference genome and pan-genome highlight genomic features and evolutionary characteristics.</title>
        <authorList>
            <person name="Yang T."/>
            <person name="Liu R."/>
            <person name="Luo Y."/>
            <person name="Hu S."/>
            <person name="Wang D."/>
            <person name="Wang C."/>
            <person name="Pandey M.K."/>
            <person name="Ge S."/>
            <person name="Xu Q."/>
            <person name="Li N."/>
            <person name="Li G."/>
            <person name="Huang Y."/>
            <person name="Saxena R.K."/>
            <person name="Ji Y."/>
            <person name="Li M."/>
            <person name="Yan X."/>
            <person name="He Y."/>
            <person name="Liu Y."/>
            <person name="Wang X."/>
            <person name="Xiang C."/>
            <person name="Varshney R.K."/>
            <person name="Ding H."/>
            <person name="Gao S."/>
            <person name="Zong X."/>
        </authorList>
    </citation>
    <scope>NUCLEOTIDE SEQUENCE [LARGE SCALE GENOMIC DNA]</scope>
    <source>
        <strain evidence="2 3">cv. Zhongwan 6</strain>
    </source>
</reference>
<evidence type="ECO:0000313" key="2">
    <source>
        <dbReference type="EMBL" id="KAI5420892.1"/>
    </source>
</evidence>
<dbReference type="PANTHER" id="PTHR32108:SF9">
    <property type="entry name" value="REVERSE TRANSCRIPTASE RNASE H-LIKE DOMAIN-CONTAINING PROTEIN"/>
    <property type="match status" value="1"/>
</dbReference>
<comment type="caution">
    <text evidence="2">The sequence shown here is derived from an EMBL/GenBank/DDBJ whole genome shotgun (WGS) entry which is preliminary data.</text>
</comment>
<dbReference type="PROSITE" id="PS00141">
    <property type="entry name" value="ASP_PROTEASE"/>
    <property type="match status" value="1"/>
</dbReference>
<dbReference type="Gramene" id="Psat04G0465200-T1">
    <property type="protein sequence ID" value="KAI5420892.1"/>
    <property type="gene ID" value="KIW84_044652"/>
</dbReference>
<name>A0A9D5AQN4_PEA</name>
<dbReference type="Gene3D" id="2.40.70.10">
    <property type="entry name" value="Acid Proteases"/>
    <property type="match status" value="1"/>
</dbReference>
<evidence type="ECO:0000256" key="1">
    <source>
        <dbReference type="SAM" id="MobiDB-lite"/>
    </source>
</evidence>
<feature type="non-terminal residue" evidence="2">
    <location>
        <position position="1"/>
    </location>
</feature>
<protein>
    <submittedName>
        <fullName evidence="2">Uncharacterized protein</fullName>
    </submittedName>
</protein>
<dbReference type="PANTHER" id="PTHR32108">
    <property type="entry name" value="DNA-DIRECTED RNA POLYMERASE SUBUNIT ALPHA"/>
    <property type="match status" value="1"/>
</dbReference>
<keyword evidence="3" id="KW-1185">Reference proteome</keyword>
<sequence length="723" mass="78974">QQQGGNPGQQRHYQQRPRQTDRVIEPIPMPYSVLLPKLIDMNLVTLRTLAPPIDPNNLPRGYDVNARCAFHSNAPGHTTDNCKALQLKVQDLRDAQAINFAPVPNVIQNPMPAHGGQRINAVDSGETLNLVSDVTKVKTSLSVVKDRLLKGQIFPGCGEECRNCQAAENGCDSLRRGIQQLIDEGCLQFDQARPVKNDVSTVTFYFTSEEIYAPERLAPTIIYFPESTEPAAVNIESSAPVAIYSDSPQPTLVGPITITVPGPVPYEKDSAIPWHYGADIYCQGQKVNEEDIDIGSSAVDNVGGVGGFTRSGRLFAPSTLCANTEAEAAAKAKGKQVSTEEVTTEEDPPKTAFEKEVDEFMRIIKKSDYKVVDQLNQTPLKISILSLLLCSEAHRAALLKVLNMAYVPPEITVNQLESVVSNVNASRGLGFTDNDLTPEGRNHNKALHITMECKGVVLSHVLVDTGSSLNVLPKKALMKLDCDGIILRPSNLVVRAFDGSKRAFFGEVELPVKIGPQVFKSTFYVMDIQPAYSCLLGRPWIHAAGAVTSTLHQKLKYELEGQIVTVCGEEDIFISHLSTFKYVEMDGEMHEMLCQGFETTNINEVAPEAVFSPEFEKVGTSISSHKQAVEVVKAGNAQGWGKFVEPVIKEDKFGLGYAPGSQKNETGTLSSGGLVSPHIVNAADEDKADSDCDLDSWIRPCVPGEKLDNWSSEKTVRVTLLKE</sequence>
<gene>
    <name evidence="2" type="ORF">KIW84_044652</name>
</gene>
<dbReference type="InterPro" id="IPR021109">
    <property type="entry name" value="Peptidase_aspartic_dom_sf"/>
</dbReference>